<reference evidence="2" key="1">
    <citation type="submission" date="2021-02" db="EMBL/GenBank/DDBJ databases">
        <authorList>
            <person name="Dougan E. K."/>
            <person name="Rhodes N."/>
            <person name="Thang M."/>
            <person name="Chan C."/>
        </authorList>
    </citation>
    <scope>NUCLEOTIDE SEQUENCE</scope>
</reference>
<organism evidence="2 3">
    <name type="scientific">Polarella glacialis</name>
    <name type="common">Dinoflagellate</name>
    <dbReference type="NCBI Taxonomy" id="89957"/>
    <lineage>
        <taxon>Eukaryota</taxon>
        <taxon>Sar</taxon>
        <taxon>Alveolata</taxon>
        <taxon>Dinophyceae</taxon>
        <taxon>Suessiales</taxon>
        <taxon>Suessiaceae</taxon>
        <taxon>Polarella</taxon>
    </lineage>
</organism>
<dbReference type="PANTHER" id="PTHR14614:SF109">
    <property type="entry name" value="RIBOSOMAL LYSINE N-METHYLTRANSFERASE 5"/>
    <property type="match status" value="1"/>
</dbReference>
<gene>
    <name evidence="2" type="ORF">PGLA1383_LOCUS42805</name>
</gene>
<evidence type="ECO:0000313" key="3">
    <source>
        <dbReference type="Proteomes" id="UP000654075"/>
    </source>
</evidence>
<dbReference type="SUPFAM" id="SSF53335">
    <property type="entry name" value="S-adenosyl-L-methionine-dependent methyltransferases"/>
    <property type="match status" value="1"/>
</dbReference>
<dbReference type="OrthoDB" id="4781at2759"/>
<dbReference type="SUPFAM" id="SSF49899">
    <property type="entry name" value="Concanavalin A-like lectins/glucanases"/>
    <property type="match status" value="1"/>
</dbReference>
<protein>
    <recommendedName>
        <fullName evidence="1">GH16 domain-containing protein</fullName>
    </recommendedName>
</protein>
<comment type="caution">
    <text evidence="2">The sequence shown here is derived from an EMBL/GenBank/DDBJ whole genome shotgun (WGS) entry which is preliminary data.</text>
</comment>
<dbReference type="Gene3D" id="2.60.120.200">
    <property type="match status" value="1"/>
</dbReference>
<dbReference type="Gene3D" id="3.40.50.150">
    <property type="entry name" value="Vaccinia Virus protein VP39"/>
    <property type="match status" value="1"/>
</dbReference>
<evidence type="ECO:0000313" key="2">
    <source>
        <dbReference type="EMBL" id="CAE8625825.1"/>
    </source>
</evidence>
<dbReference type="InterPro" id="IPR000757">
    <property type="entry name" value="Beta-glucanase-like"/>
</dbReference>
<dbReference type="InterPro" id="IPR029063">
    <property type="entry name" value="SAM-dependent_MTases_sf"/>
</dbReference>
<dbReference type="Pfam" id="PF00722">
    <property type="entry name" value="Glyco_hydro_16"/>
    <property type="match status" value="1"/>
</dbReference>
<dbReference type="Proteomes" id="UP000654075">
    <property type="component" value="Unassembled WGS sequence"/>
</dbReference>
<sequence length="592" mass="64062">MDALAIDRGNCCSCGQGRILGHWLAAETFRCCACLDEYGDQPLEKTRANCKAAFRRPGKPANWWASREPPQKLADVPEGFLASTTWWTRADNLVDPGRKSRNCSQPAGEASIVSVSDPAHHYFTGHGAERVWEAGLALAWHLSLGGQGLPLSGTGLRVLELGAGCGMPGIALARQGASVTLTDVPWLLRLCHYNVEANFRESDERRPKVATLRWGNPADVAKVFASMGGPPDLVLGADLVYREDDFDVLLATIAALGAHSTLLTISRRDNAVIAVFLQKLASQFWHVQSCGILGNSLLMDLRLPTADVTWSVFDVARLAARLRLQRVHQSQAFLRPPPGPLVNVSLAARSLGRKGWGYSVLHAASLISSAHAGCSNGQWTDAYCPERCYVDGEGAAVVSCGSKDGDQCGMRMSSNSHVGQGLHAMGVKAAPGDGVATTFYLSNNGGLYDKTKQHPWVEIDFEIMGHQAAADHTKIWTNLFTGVGVEHNQMITVPFDATAGYHTYAVDLTDSSVAWVVDGVTYRKEDITSLADVVAAVHSSAFQELVSVWGKSSRDAGEGIPEFREALGILDRNQNNFPIHAGFKRAQQRLHR</sequence>
<dbReference type="PANTHER" id="PTHR14614">
    <property type="entry name" value="HEPATOCELLULAR CARCINOMA-ASSOCIATED ANTIGEN"/>
    <property type="match status" value="1"/>
</dbReference>
<proteinExistence type="predicted"/>
<dbReference type="PROSITE" id="PS51762">
    <property type="entry name" value="GH16_2"/>
    <property type="match status" value="1"/>
</dbReference>
<dbReference type="InterPro" id="IPR019410">
    <property type="entry name" value="Methyltransf_16"/>
</dbReference>
<name>A0A813GFY9_POLGL</name>
<keyword evidence="3" id="KW-1185">Reference proteome</keyword>
<dbReference type="EMBL" id="CAJNNV010028804">
    <property type="protein sequence ID" value="CAE8625825.1"/>
    <property type="molecule type" value="Genomic_DNA"/>
</dbReference>
<dbReference type="InterPro" id="IPR013320">
    <property type="entry name" value="ConA-like_dom_sf"/>
</dbReference>
<evidence type="ECO:0000259" key="1">
    <source>
        <dbReference type="PROSITE" id="PS51762"/>
    </source>
</evidence>
<dbReference type="GO" id="GO:0005975">
    <property type="term" value="P:carbohydrate metabolic process"/>
    <property type="evidence" value="ECO:0007669"/>
    <property type="project" value="InterPro"/>
</dbReference>
<dbReference type="AlphaFoldDB" id="A0A813GFY9"/>
<dbReference type="GO" id="GO:0004553">
    <property type="term" value="F:hydrolase activity, hydrolyzing O-glycosyl compounds"/>
    <property type="evidence" value="ECO:0007669"/>
    <property type="project" value="InterPro"/>
</dbReference>
<feature type="domain" description="GH16" evidence="1">
    <location>
        <begin position="329"/>
        <end position="581"/>
    </location>
</feature>
<accession>A0A813GFY9</accession>
<dbReference type="Pfam" id="PF10294">
    <property type="entry name" value="Methyltransf_16"/>
    <property type="match status" value="1"/>
</dbReference>